<name>A0ABV9FW60_9ACTN</name>
<dbReference type="Proteomes" id="UP001595993">
    <property type="component" value="Unassembled WGS sequence"/>
</dbReference>
<feature type="domain" description="DUF6801" evidence="4">
    <location>
        <begin position="29"/>
        <end position="183"/>
    </location>
</feature>
<dbReference type="Pfam" id="PF20611">
    <property type="entry name" value="DUF6801"/>
    <property type="match status" value="1"/>
</dbReference>
<evidence type="ECO:0000259" key="4">
    <source>
        <dbReference type="Pfam" id="PF20611"/>
    </source>
</evidence>
<gene>
    <name evidence="5" type="ORF">ACFO9E_00195</name>
</gene>
<evidence type="ECO:0000256" key="3">
    <source>
        <dbReference type="SAM" id="SignalP"/>
    </source>
</evidence>
<dbReference type="InterPro" id="IPR046542">
    <property type="entry name" value="DUF6801"/>
</dbReference>
<comment type="caution">
    <text evidence="5">The sequence shown here is derived from an EMBL/GenBank/DDBJ whole genome shotgun (WGS) entry which is preliminary data.</text>
</comment>
<feature type="compositionally biased region" description="Low complexity" evidence="1">
    <location>
        <begin position="232"/>
        <end position="250"/>
    </location>
</feature>
<organism evidence="5 6">
    <name type="scientific">Streptomyces maoxianensis</name>
    <dbReference type="NCBI Taxonomy" id="1459942"/>
    <lineage>
        <taxon>Bacteria</taxon>
        <taxon>Bacillati</taxon>
        <taxon>Actinomycetota</taxon>
        <taxon>Actinomycetes</taxon>
        <taxon>Kitasatosporales</taxon>
        <taxon>Streptomycetaceae</taxon>
        <taxon>Streptomyces</taxon>
    </lineage>
</organism>
<dbReference type="RefSeq" id="WP_381190412.1">
    <property type="nucleotide sequence ID" value="NZ_JBHSFE010000002.1"/>
</dbReference>
<keyword evidence="6" id="KW-1185">Reference proteome</keyword>
<evidence type="ECO:0000313" key="5">
    <source>
        <dbReference type="EMBL" id="MFC4606255.1"/>
    </source>
</evidence>
<feature type="chain" id="PRO_5045259533" evidence="3">
    <location>
        <begin position="22"/>
        <end position="321"/>
    </location>
</feature>
<evidence type="ECO:0000256" key="2">
    <source>
        <dbReference type="SAM" id="Phobius"/>
    </source>
</evidence>
<keyword evidence="2" id="KW-1133">Transmembrane helix</keyword>
<feature type="compositionally biased region" description="Gly residues" evidence="1">
    <location>
        <begin position="207"/>
        <end position="231"/>
    </location>
</feature>
<keyword evidence="3" id="KW-0732">Signal</keyword>
<sequence>MVAAVVLSGSAGFFGAGSATADPAPRTFSYTCAFPLIGDEPMTASVVWTASHTHVVGQATPRSPVNTTATVGENVTGSLRLIGARTVEGTADVHAVVAAPEGDIPKTVTLEVPKTDIPESGPLIVRASGTLPSLTFHETGSAKIVIGDIDLHLTPRDSDGDETMVGEVNAPCDLNSGQDGVLATFTIRPAATGPTASGTPTAPGTPNGPGGTPGAGGSGTSGSGSGSGPGSVSGSPSGSASGSASASASTKVRDPSGRPSGTASASRSGAPSNASPAASETGGTDFAAPLRAVAAFLAVSAVALGCGWWGTRRRRTRDRDG</sequence>
<accession>A0ABV9FW60</accession>
<feature type="compositionally biased region" description="Low complexity" evidence="1">
    <location>
        <begin position="190"/>
        <end position="205"/>
    </location>
</feature>
<evidence type="ECO:0000313" key="6">
    <source>
        <dbReference type="Proteomes" id="UP001595993"/>
    </source>
</evidence>
<feature type="region of interest" description="Disordered" evidence="1">
    <location>
        <begin position="190"/>
        <end position="284"/>
    </location>
</feature>
<feature type="signal peptide" evidence="3">
    <location>
        <begin position="1"/>
        <end position="21"/>
    </location>
</feature>
<feature type="transmembrane region" description="Helical" evidence="2">
    <location>
        <begin position="292"/>
        <end position="311"/>
    </location>
</feature>
<proteinExistence type="predicted"/>
<evidence type="ECO:0000256" key="1">
    <source>
        <dbReference type="SAM" id="MobiDB-lite"/>
    </source>
</evidence>
<protein>
    <submittedName>
        <fullName evidence="5">DUF6801 domain-containing protein</fullName>
    </submittedName>
</protein>
<feature type="compositionally biased region" description="Low complexity" evidence="1">
    <location>
        <begin position="263"/>
        <end position="279"/>
    </location>
</feature>
<dbReference type="EMBL" id="JBHSFE010000002">
    <property type="protein sequence ID" value="MFC4606255.1"/>
    <property type="molecule type" value="Genomic_DNA"/>
</dbReference>
<keyword evidence="2" id="KW-0812">Transmembrane</keyword>
<keyword evidence="2" id="KW-0472">Membrane</keyword>
<reference evidence="6" key="1">
    <citation type="journal article" date="2019" name="Int. J. Syst. Evol. Microbiol.">
        <title>The Global Catalogue of Microorganisms (GCM) 10K type strain sequencing project: providing services to taxonomists for standard genome sequencing and annotation.</title>
        <authorList>
            <consortium name="The Broad Institute Genomics Platform"/>
            <consortium name="The Broad Institute Genome Sequencing Center for Infectious Disease"/>
            <person name="Wu L."/>
            <person name="Ma J."/>
        </authorList>
    </citation>
    <scope>NUCLEOTIDE SEQUENCE [LARGE SCALE GENOMIC DNA]</scope>
    <source>
        <strain evidence="6">CGMCC 4.7139</strain>
    </source>
</reference>